<sequence>MKSIQTFLKKFNRISFREIPKVLSQVWEKIFEIQHAQSEDTNELLQKLLEDLQIISEELEEYINSLSWIRPTFYNNDEEHSIQYKEYFKNSFNAIAPVLPTKKPNNSLSMRDEYLCTILETELDELIKSSVENLVPILSECVVTSDNESECDVPVNDESSLIFMTFSNLLFDCNDDFTSSDDESLFNEDVTMENFKIYSNP</sequence>
<reference evidence="2" key="1">
    <citation type="journal article" date="2019" name="Sci. Rep.">
        <title>Draft genome of Tanacetum cinerariifolium, the natural source of mosquito coil.</title>
        <authorList>
            <person name="Yamashiro T."/>
            <person name="Shiraishi A."/>
            <person name="Satake H."/>
            <person name="Nakayama K."/>
        </authorList>
    </citation>
    <scope>NUCLEOTIDE SEQUENCE</scope>
</reference>
<accession>A0A699U0R1</accession>
<feature type="non-terminal residue" evidence="2">
    <location>
        <position position="201"/>
    </location>
</feature>
<feature type="coiled-coil region" evidence="1">
    <location>
        <begin position="38"/>
        <end position="65"/>
    </location>
</feature>
<comment type="caution">
    <text evidence="2">The sequence shown here is derived from an EMBL/GenBank/DDBJ whole genome shotgun (WGS) entry which is preliminary data.</text>
</comment>
<evidence type="ECO:0000313" key="2">
    <source>
        <dbReference type="EMBL" id="GFD14946.1"/>
    </source>
</evidence>
<evidence type="ECO:0008006" key="3">
    <source>
        <dbReference type="Google" id="ProtNLM"/>
    </source>
</evidence>
<proteinExistence type="predicted"/>
<organism evidence="2">
    <name type="scientific">Tanacetum cinerariifolium</name>
    <name type="common">Dalmatian daisy</name>
    <name type="synonym">Chrysanthemum cinerariifolium</name>
    <dbReference type="NCBI Taxonomy" id="118510"/>
    <lineage>
        <taxon>Eukaryota</taxon>
        <taxon>Viridiplantae</taxon>
        <taxon>Streptophyta</taxon>
        <taxon>Embryophyta</taxon>
        <taxon>Tracheophyta</taxon>
        <taxon>Spermatophyta</taxon>
        <taxon>Magnoliopsida</taxon>
        <taxon>eudicotyledons</taxon>
        <taxon>Gunneridae</taxon>
        <taxon>Pentapetalae</taxon>
        <taxon>asterids</taxon>
        <taxon>campanulids</taxon>
        <taxon>Asterales</taxon>
        <taxon>Asteraceae</taxon>
        <taxon>Asteroideae</taxon>
        <taxon>Anthemideae</taxon>
        <taxon>Anthemidinae</taxon>
        <taxon>Tanacetum</taxon>
    </lineage>
</organism>
<dbReference type="EMBL" id="BKCJ011283043">
    <property type="protein sequence ID" value="GFD14946.1"/>
    <property type="molecule type" value="Genomic_DNA"/>
</dbReference>
<protein>
    <recommendedName>
        <fullName evidence="3">Reverse transcriptase domain-containing protein</fullName>
    </recommendedName>
</protein>
<evidence type="ECO:0000256" key="1">
    <source>
        <dbReference type="SAM" id="Coils"/>
    </source>
</evidence>
<gene>
    <name evidence="2" type="ORF">Tci_886915</name>
</gene>
<dbReference type="AlphaFoldDB" id="A0A699U0R1"/>
<keyword evidence="1" id="KW-0175">Coiled coil</keyword>
<name>A0A699U0R1_TANCI</name>